<evidence type="ECO:0000313" key="9">
    <source>
        <dbReference type="Proteomes" id="UP001269375"/>
    </source>
</evidence>
<dbReference type="Pfam" id="PF08468">
    <property type="entry name" value="MTS_N"/>
    <property type="match status" value="1"/>
</dbReference>
<dbReference type="PROSITE" id="PS00092">
    <property type="entry name" value="N6_MTASE"/>
    <property type="match status" value="1"/>
</dbReference>
<feature type="domain" description="Methyltransferase small N-terminal" evidence="7">
    <location>
        <begin position="38"/>
        <end position="141"/>
    </location>
</feature>
<dbReference type="Pfam" id="PF05175">
    <property type="entry name" value="MTS"/>
    <property type="match status" value="1"/>
</dbReference>
<proteinExistence type="predicted"/>
<keyword evidence="1" id="KW-0963">Cytoplasm</keyword>
<dbReference type="InterPro" id="IPR002052">
    <property type="entry name" value="DNA_methylase_N6_adenine_CS"/>
</dbReference>
<dbReference type="PANTHER" id="PTHR47816:SF4">
    <property type="entry name" value="RIBOSOMAL RNA SMALL SUBUNIT METHYLTRANSFERASE C"/>
    <property type="match status" value="1"/>
</dbReference>
<evidence type="ECO:0000256" key="2">
    <source>
        <dbReference type="ARBA" id="ARBA00022552"/>
    </source>
</evidence>
<dbReference type="InterPro" id="IPR029063">
    <property type="entry name" value="SAM-dependent_MTases_sf"/>
</dbReference>
<evidence type="ECO:0000259" key="6">
    <source>
        <dbReference type="Pfam" id="PF05175"/>
    </source>
</evidence>
<organism evidence="8 9">
    <name type="scientific">Larsenimonas suaedae</name>
    <dbReference type="NCBI Taxonomy" id="1851019"/>
    <lineage>
        <taxon>Bacteria</taxon>
        <taxon>Pseudomonadati</taxon>
        <taxon>Pseudomonadota</taxon>
        <taxon>Gammaproteobacteria</taxon>
        <taxon>Oceanospirillales</taxon>
        <taxon>Halomonadaceae</taxon>
        <taxon>Larsenimonas</taxon>
    </lineage>
</organism>
<evidence type="ECO:0000256" key="3">
    <source>
        <dbReference type="ARBA" id="ARBA00022603"/>
    </source>
</evidence>
<dbReference type="EC" id="2.1.1.174" evidence="8"/>
<dbReference type="EC" id="2.1.1.172" evidence="8"/>
<name>A0ABU1GZM3_9GAMM</name>
<dbReference type="InterPro" id="IPR046977">
    <property type="entry name" value="RsmC/RlmG"/>
</dbReference>
<evidence type="ECO:0000256" key="5">
    <source>
        <dbReference type="ARBA" id="ARBA00022691"/>
    </source>
</evidence>
<gene>
    <name evidence="8" type="ORF">QC825_13015</name>
</gene>
<sequence length="327" mass="35829">MSEDRPVFQLLARQETGHYAAALWIAPPEGGDVAPGAAVWTADHAIANHYRARGIMVFEGIELPDAPFDQALLFWPKAQALGLWWLQTLCNGLGEGASIDIVGEHQGGIKRLPKLLEGLGLESERLDNARRCSLFKTEARAVTPAESFSAVEFDALTLKSHPGVFGHGKVDDGTTLMLEHVPELTGEVLDVGCGDGIIAAFAARQGANVTACDVNHFALESTRQTLSANGLEGRVIASDMLGEVDGRFHAILTNPPFHQEREITLEPTRRMIQQTAAALKMKGVLYLVANAFLPYQSALEEVFNEVEVLADNRRFKVYACRYPKRRR</sequence>
<evidence type="ECO:0000256" key="4">
    <source>
        <dbReference type="ARBA" id="ARBA00022679"/>
    </source>
</evidence>
<dbReference type="GO" id="GO:0052916">
    <property type="term" value="F:23S rRNA (guanine(1835)-N(2))-methyltransferase activity"/>
    <property type="evidence" value="ECO:0007669"/>
    <property type="project" value="UniProtKB-EC"/>
</dbReference>
<dbReference type="EMBL" id="JARWAO010000007">
    <property type="protein sequence ID" value="MDR5896991.1"/>
    <property type="molecule type" value="Genomic_DNA"/>
</dbReference>
<dbReference type="PANTHER" id="PTHR47816">
    <property type="entry name" value="RIBOSOMAL RNA SMALL SUBUNIT METHYLTRANSFERASE C"/>
    <property type="match status" value="1"/>
</dbReference>
<evidence type="ECO:0000256" key="1">
    <source>
        <dbReference type="ARBA" id="ARBA00022490"/>
    </source>
</evidence>
<keyword evidence="4 8" id="KW-0808">Transferase</keyword>
<dbReference type="Proteomes" id="UP001269375">
    <property type="component" value="Unassembled WGS sequence"/>
</dbReference>
<dbReference type="SUPFAM" id="SSF53335">
    <property type="entry name" value="S-adenosyl-L-methionine-dependent methyltransferases"/>
    <property type="match status" value="1"/>
</dbReference>
<keyword evidence="5" id="KW-0949">S-adenosyl-L-methionine</keyword>
<keyword evidence="2" id="KW-0698">rRNA processing</keyword>
<dbReference type="InterPro" id="IPR013675">
    <property type="entry name" value="Mtase_sm_N"/>
</dbReference>
<dbReference type="Gene3D" id="3.40.50.150">
    <property type="entry name" value="Vaccinia Virus protein VP39"/>
    <property type="match status" value="2"/>
</dbReference>
<accession>A0ABU1GZM3</accession>
<reference evidence="8 9" key="1">
    <citation type="submission" date="2023-04" db="EMBL/GenBank/DDBJ databases">
        <title>A long-awaited taxogenomic arrangement of the family Halomonadaceae.</title>
        <authorList>
            <person name="De La Haba R."/>
            <person name="Chuvochina M."/>
            <person name="Wittouck S."/>
            <person name="Arahal D.R."/>
            <person name="Sanchez-Porro C."/>
            <person name="Hugenholtz P."/>
            <person name="Ventosa A."/>
        </authorList>
    </citation>
    <scope>NUCLEOTIDE SEQUENCE [LARGE SCALE GENOMIC DNA]</scope>
    <source>
        <strain evidence="8 9">DSM 22428</strain>
    </source>
</reference>
<dbReference type="CDD" id="cd02440">
    <property type="entry name" value="AdoMet_MTases"/>
    <property type="match status" value="1"/>
</dbReference>
<evidence type="ECO:0000313" key="8">
    <source>
        <dbReference type="EMBL" id="MDR5896991.1"/>
    </source>
</evidence>
<dbReference type="GO" id="GO:0052914">
    <property type="term" value="F:16S rRNA (guanine(1207)-N(2))-methyltransferase activity"/>
    <property type="evidence" value="ECO:0007669"/>
    <property type="project" value="UniProtKB-EC"/>
</dbReference>
<keyword evidence="3 8" id="KW-0489">Methyltransferase</keyword>
<keyword evidence="9" id="KW-1185">Reference proteome</keyword>
<dbReference type="RefSeq" id="WP_251593867.1">
    <property type="nucleotide sequence ID" value="NZ_JAMLJI010000003.1"/>
</dbReference>
<comment type="caution">
    <text evidence="8">The sequence shown here is derived from an EMBL/GenBank/DDBJ whole genome shotgun (WGS) entry which is preliminary data.</text>
</comment>
<feature type="domain" description="Methyltransferase small" evidence="6">
    <location>
        <begin position="156"/>
        <end position="318"/>
    </location>
</feature>
<evidence type="ECO:0000259" key="7">
    <source>
        <dbReference type="Pfam" id="PF08468"/>
    </source>
</evidence>
<dbReference type="InterPro" id="IPR007848">
    <property type="entry name" value="Small_mtfrase_dom"/>
</dbReference>
<protein>
    <submittedName>
        <fullName evidence="8">Class I SAM-dependent methyltransferase</fullName>
        <ecNumber evidence="8">2.1.1.172</ecNumber>
        <ecNumber evidence="8">2.1.1.174</ecNumber>
    </submittedName>
</protein>